<protein>
    <submittedName>
        <fullName evidence="9">Branched-chain amino acid permease</fullName>
    </submittedName>
</protein>
<feature type="transmembrane region" description="Helical" evidence="8">
    <location>
        <begin position="166"/>
        <end position="197"/>
    </location>
</feature>
<dbReference type="PANTHER" id="PTHR34979:SF1">
    <property type="entry name" value="INNER MEMBRANE PROTEIN YGAZ"/>
    <property type="match status" value="1"/>
</dbReference>
<keyword evidence="3" id="KW-0813">Transport</keyword>
<evidence type="ECO:0000313" key="9">
    <source>
        <dbReference type="EMBL" id="GGJ72907.1"/>
    </source>
</evidence>
<dbReference type="InterPro" id="IPR011606">
    <property type="entry name" value="Brnchd-chn_aa_trnsp_permease"/>
</dbReference>
<gene>
    <name evidence="9" type="ORF">GCM10008939_16590</name>
</gene>
<keyword evidence="5 8" id="KW-0812">Transmembrane</keyword>
<keyword evidence="4" id="KW-1003">Cell membrane</keyword>
<reference evidence="9" key="2">
    <citation type="submission" date="2020-09" db="EMBL/GenBank/DDBJ databases">
        <authorList>
            <person name="Sun Q."/>
            <person name="Ohkuma M."/>
        </authorList>
    </citation>
    <scope>NUCLEOTIDE SEQUENCE</scope>
    <source>
        <strain evidence="9">JCM 14371</strain>
    </source>
</reference>
<dbReference type="Pfam" id="PF03591">
    <property type="entry name" value="AzlC"/>
    <property type="match status" value="1"/>
</dbReference>
<dbReference type="PANTHER" id="PTHR34979">
    <property type="entry name" value="INNER MEMBRANE PROTEIN YGAZ"/>
    <property type="match status" value="1"/>
</dbReference>
<dbReference type="RefSeq" id="WP_188962179.1">
    <property type="nucleotide sequence ID" value="NZ_BMOE01000004.1"/>
</dbReference>
<evidence type="ECO:0000256" key="2">
    <source>
        <dbReference type="ARBA" id="ARBA00010735"/>
    </source>
</evidence>
<sequence length="234" mass="23734">MRVARSPFLSGFTAMLPLWLGVAPFAVAYAVTARAAHLSVLDTQLMSLTVFAGASQFAAAGLFGQGASALAVVGTTFLLNVRHVLYGLSLAQSLPLHGWRRGLAAQFLTDEAYGVVIAAPQGTLSLPFLLGAELSLYVVWNAFTLLGALVGAFIPDPAAVGADVIFPLAFLGLLVPLLTSRVTLIVAAGSGLLAWAVSRVLPGGLTVLIAGVGGALLGAALTSRGAGDAGGREP</sequence>
<proteinExistence type="inferred from homology"/>
<comment type="similarity">
    <text evidence="2">Belongs to the AzlC family.</text>
</comment>
<evidence type="ECO:0000256" key="6">
    <source>
        <dbReference type="ARBA" id="ARBA00022989"/>
    </source>
</evidence>
<dbReference type="GO" id="GO:0005886">
    <property type="term" value="C:plasma membrane"/>
    <property type="evidence" value="ECO:0007669"/>
    <property type="project" value="UniProtKB-SubCell"/>
</dbReference>
<dbReference type="AlphaFoldDB" id="A0A917UPE7"/>
<evidence type="ECO:0000256" key="8">
    <source>
        <dbReference type="SAM" id="Phobius"/>
    </source>
</evidence>
<evidence type="ECO:0000256" key="5">
    <source>
        <dbReference type="ARBA" id="ARBA00022692"/>
    </source>
</evidence>
<name>A0A917UPE7_9DEIO</name>
<organism evidence="9 10">
    <name type="scientific">Deinococcus aquiradiocola</name>
    <dbReference type="NCBI Taxonomy" id="393059"/>
    <lineage>
        <taxon>Bacteria</taxon>
        <taxon>Thermotogati</taxon>
        <taxon>Deinococcota</taxon>
        <taxon>Deinococci</taxon>
        <taxon>Deinococcales</taxon>
        <taxon>Deinococcaceae</taxon>
        <taxon>Deinococcus</taxon>
    </lineage>
</organism>
<feature type="transmembrane region" description="Helical" evidence="8">
    <location>
        <begin position="203"/>
        <end position="222"/>
    </location>
</feature>
<evidence type="ECO:0000256" key="7">
    <source>
        <dbReference type="ARBA" id="ARBA00023136"/>
    </source>
</evidence>
<comment type="caution">
    <text evidence="9">The sequence shown here is derived from an EMBL/GenBank/DDBJ whole genome shotgun (WGS) entry which is preliminary data.</text>
</comment>
<comment type="subcellular location">
    <subcellularLocation>
        <location evidence="1">Cell membrane</location>
        <topology evidence="1">Multi-pass membrane protein</topology>
    </subcellularLocation>
</comment>
<keyword evidence="10" id="KW-1185">Reference proteome</keyword>
<reference evidence="9" key="1">
    <citation type="journal article" date="2014" name="Int. J. Syst. Evol. Microbiol.">
        <title>Complete genome sequence of Corynebacterium casei LMG S-19264T (=DSM 44701T), isolated from a smear-ripened cheese.</title>
        <authorList>
            <consortium name="US DOE Joint Genome Institute (JGI-PGF)"/>
            <person name="Walter F."/>
            <person name="Albersmeier A."/>
            <person name="Kalinowski J."/>
            <person name="Ruckert C."/>
        </authorList>
    </citation>
    <scope>NUCLEOTIDE SEQUENCE</scope>
    <source>
        <strain evidence="9">JCM 14371</strain>
    </source>
</reference>
<feature type="transmembrane region" description="Helical" evidence="8">
    <location>
        <begin position="134"/>
        <end position="154"/>
    </location>
</feature>
<keyword evidence="6 8" id="KW-1133">Transmembrane helix</keyword>
<keyword evidence="7 8" id="KW-0472">Membrane</keyword>
<dbReference type="GO" id="GO:1903785">
    <property type="term" value="P:L-valine transmembrane transport"/>
    <property type="evidence" value="ECO:0007669"/>
    <property type="project" value="TreeGrafter"/>
</dbReference>
<dbReference type="EMBL" id="BMOE01000004">
    <property type="protein sequence ID" value="GGJ72907.1"/>
    <property type="molecule type" value="Genomic_DNA"/>
</dbReference>
<evidence type="ECO:0000256" key="3">
    <source>
        <dbReference type="ARBA" id="ARBA00022448"/>
    </source>
</evidence>
<accession>A0A917UPE7</accession>
<evidence type="ECO:0000313" key="10">
    <source>
        <dbReference type="Proteomes" id="UP000635726"/>
    </source>
</evidence>
<dbReference type="Proteomes" id="UP000635726">
    <property type="component" value="Unassembled WGS sequence"/>
</dbReference>
<evidence type="ECO:0000256" key="1">
    <source>
        <dbReference type="ARBA" id="ARBA00004651"/>
    </source>
</evidence>
<evidence type="ECO:0000256" key="4">
    <source>
        <dbReference type="ARBA" id="ARBA00022475"/>
    </source>
</evidence>